<evidence type="ECO:0000256" key="3">
    <source>
        <dbReference type="ARBA" id="ARBA00022723"/>
    </source>
</evidence>
<dbReference type="InterPro" id="IPR029061">
    <property type="entry name" value="THDP-binding"/>
</dbReference>
<keyword evidence="3" id="KW-0479">Metal-binding</keyword>
<dbReference type="GO" id="GO:0005634">
    <property type="term" value="C:nucleus"/>
    <property type="evidence" value="ECO:0007669"/>
    <property type="project" value="TreeGrafter"/>
</dbReference>
<evidence type="ECO:0000256" key="4">
    <source>
        <dbReference type="ARBA" id="ARBA00022793"/>
    </source>
</evidence>
<dbReference type="PANTHER" id="PTHR43452">
    <property type="entry name" value="PYRUVATE DECARBOXYLASE"/>
    <property type="match status" value="1"/>
</dbReference>
<dbReference type="GO" id="GO:0005829">
    <property type="term" value="C:cytosol"/>
    <property type="evidence" value="ECO:0007669"/>
    <property type="project" value="TreeGrafter"/>
</dbReference>
<dbReference type="SUPFAM" id="SSF52518">
    <property type="entry name" value="Thiamin diphosphate-binding fold (THDP-binding)"/>
    <property type="match status" value="1"/>
</dbReference>
<dbReference type="GO" id="GO:0000949">
    <property type="term" value="P:aromatic amino acid family catabolic process to alcohol via Ehrlich pathway"/>
    <property type="evidence" value="ECO:0007669"/>
    <property type="project" value="TreeGrafter"/>
</dbReference>
<evidence type="ECO:0000259" key="9">
    <source>
        <dbReference type="Pfam" id="PF02776"/>
    </source>
</evidence>
<comment type="similarity">
    <text evidence="2">Belongs to the TPP enzyme family.</text>
</comment>
<dbReference type="GO" id="GO:0000287">
    <property type="term" value="F:magnesium ion binding"/>
    <property type="evidence" value="ECO:0007669"/>
    <property type="project" value="InterPro"/>
</dbReference>
<evidence type="ECO:0000256" key="5">
    <source>
        <dbReference type="ARBA" id="ARBA00022842"/>
    </source>
</evidence>
<evidence type="ECO:0008006" key="12">
    <source>
        <dbReference type="Google" id="ProtNLM"/>
    </source>
</evidence>
<feature type="domain" description="Thiamine pyrophosphate enzyme N-terminal TPP-binding" evidence="9">
    <location>
        <begin position="11"/>
        <end position="114"/>
    </location>
</feature>
<name>A0A1E3BFF6_ASPCR</name>
<dbReference type="EMBL" id="JXNT01000004">
    <property type="protein sequence ID" value="ODM19715.1"/>
    <property type="molecule type" value="Genomic_DNA"/>
</dbReference>
<dbReference type="GO" id="GO:0030976">
    <property type="term" value="F:thiamine pyrophosphate binding"/>
    <property type="evidence" value="ECO:0007669"/>
    <property type="project" value="InterPro"/>
</dbReference>
<keyword evidence="7" id="KW-0456">Lyase</keyword>
<evidence type="ECO:0000256" key="1">
    <source>
        <dbReference type="ARBA" id="ARBA00001964"/>
    </source>
</evidence>
<evidence type="ECO:0000259" key="8">
    <source>
        <dbReference type="Pfam" id="PF00205"/>
    </source>
</evidence>
<evidence type="ECO:0000256" key="6">
    <source>
        <dbReference type="ARBA" id="ARBA00023052"/>
    </source>
</evidence>
<keyword evidence="4" id="KW-0210">Decarboxylase</keyword>
<dbReference type="InterPro" id="IPR012001">
    <property type="entry name" value="Thiamin_PyroP_enz_TPP-bd_dom"/>
</dbReference>
<accession>A0A1E3BFF6</accession>
<sequence>MTKNQNLETPMELVQYLYSRLAQLGIGTVYGSLFEYDNSIVAAASKAGLKYARSFNEVHAAFAADAYARVKGISALITTHSSPESTANDILFGAHADNIPVVHIVGYPSTKQDENREIIRRLLRQGQIGSIDQAFAYNSAVVLGIFDHIAYAPRRIDDALSDCLISSRPVYIGLPMAYAKCLVEGKLLQSPVFRAVPRNDPRKEEHVTEVILRYLVSAKDPVIIVDGGVIRQAIQSQVQEFVKRTKLPTFVTIEGRHAIDASLPNHGGLYAGLQSAPGIKERVDASDLVIQFGALKTHVNTTRHLHFLKFHNKIEIYMDEHLVGRTISYGLRARGLLKSILSRLDEVDLNPGPVPQSGGIDDPLHRLDFNPQNDDDELITRDVLCLRIMKWMRDGDLLINHFPIEDAQNYVHHPIWERKDVSFGACLGACCSASELGSTSRVIVLIDTASFQHASRELATILSLGLCAIVFVCREELLTEDSDDDSVEERSANLADPDFFAPDLRAHGQYKGHSISTMRQLEDLLANESFASPICVQLVELFLHTVEKTTDKHISKDSTIVECDTKINTNKEEDDDDCSECDNVQ</sequence>
<dbReference type="Pfam" id="PF02776">
    <property type="entry name" value="TPP_enzyme_N"/>
    <property type="match status" value="1"/>
</dbReference>
<dbReference type="VEuPathDB" id="FungiDB:SI65_04701"/>
<dbReference type="Proteomes" id="UP000094569">
    <property type="component" value="Unassembled WGS sequence"/>
</dbReference>
<dbReference type="Gene3D" id="3.40.50.970">
    <property type="match status" value="2"/>
</dbReference>
<reference evidence="10 11" key="1">
    <citation type="journal article" date="2016" name="BMC Genomics">
        <title>Comparative genomic and transcriptomic analyses of the Fuzhuan brick tea-fermentation fungus Aspergillus cristatus.</title>
        <authorList>
            <person name="Ge Y."/>
            <person name="Wang Y."/>
            <person name="Liu Y."/>
            <person name="Tan Y."/>
            <person name="Ren X."/>
            <person name="Zhang X."/>
            <person name="Hyde K.D."/>
            <person name="Liu Y."/>
            <person name="Liu Z."/>
        </authorList>
    </citation>
    <scope>NUCLEOTIDE SEQUENCE [LARGE SCALE GENOMIC DNA]</scope>
    <source>
        <strain evidence="10 11">GZAAS20.1005</strain>
    </source>
</reference>
<dbReference type="GO" id="GO:0004737">
    <property type="term" value="F:pyruvate decarboxylase activity"/>
    <property type="evidence" value="ECO:0007669"/>
    <property type="project" value="TreeGrafter"/>
</dbReference>
<feature type="domain" description="Thiamine pyrophosphate enzyme central" evidence="8">
    <location>
        <begin position="211"/>
        <end position="343"/>
    </location>
</feature>
<comment type="cofactor">
    <cofactor evidence="1">
        <name>thiamine diphosphate</name>
        <dbReference type="ChEBI" id="CHEBI:58937"/>
    </cofactor>
</comment>
<keyword evidence="6" id="KW-0786">Thiamine pyrophosphate</keyword>
<dbReference type="InterPro" id="IPR012000">
    <property type="entry name" value="Thiamin_PyroP_enz_cen_dom"/>
</dbReference>
<comment type="caution">
    <text evidence="10">The sequence shown here is derived from an EMBL/GenBank/DDBJ whole genome shotgun (WGS) entry which is preliminary data.</text>
</comment>
<dbReference type="Pfam" id="PF00205">
    <property type="entry name" value="TPP_enzyme_M"/>
    <property type="match status" value="1"/>
</dbReference>
<dbReference type="OrthoDB" id="4450486at2759"/>
<evidence type="ECO:0000256" key="7">
    <source>
        <dbReference type="ARBA" id="ARBA00023239"/>
    </source>
</evidence>
<dbReference type="InterPro" id="IPR029035">
    <property type="entry name" value="DHS-like_NAD/FAD-binding_dom"/>
</dbReference>
<evidence type="ECO:0000313" key="10">
    <source>
        <dbReference type="EMBL" id="ODM19715.1"/>
    </source>
</evidence>
<protein>
    <recommendedName>
        <fullName evidence="12">Pyruvate decarboxylase</fullName>
    </recommendedName>
</protein>
<organism evidence="10 11">
    <name type="scientific">Aspergillus cristatus</name>
    <name type="common">Chinese Fuzhuan brick tea-fermentation fungus</name>
    <name type="synonym">Eurotium cristatum</name>
    <dbReference type="NCBI Taxonomy" id="573508"/>
    <lineage>
        <taxon>Eukaryota</taxon>
        <taxon>Fungi</taxon>
        <taxon>Dikarya</taxon>
        <taxon>Ascomycota</taxon>
        <taxon>Pezizomycotina</taxon>
        <taxon>Eurotiomycetes</taxon>
        <taxon>Eurotiomycetidae</taxon>
        <taxon>Eurotiales</taxon>
        <taxon>Aspergillaceae</taxon>
        <taxon>Aspergillus</taxon>
        <taxon>Aspergillus subgen. Aspergillus</taxon>
    </lineage>
</organism>
<keyword evidence="11" id="KW-1185">Reference proteome</keyword>
<dbReference type="AlphaFoldDB" id="A0A1E3BFF6"/>
<keyword evidence="5" id="KW-0460">Magnesium</keyword>
<dbReference type="PANTHER" id="PTHR43452:SF11">
    <property type="entry name" value="PYRUVATE DECARBOXYLASE"/>
    <property type="match status" value="1"/>
</dbReference>
<dbReference type="STRING" id="573508.A0A1E3BFF6"/>
<evidence type="ECO:0000256" key="2">
    <source>
        <dbReference type="ARBA" id="ARBA00007812"/>
    </source>
</evidence>
<dbReference type="InterPro" id="IPR012110">
    <property type="entry name" value="PDC/IPDC-like"/>
</dbReference>
<dbReference type="Gene3D" id="3.40.50.1220">
    <property type="entry name" value="TPP-binding domain"/>
    <property type="match status" value="1"/>
</dbReference>
<evidence type="ECO:0000313" key="11">
    <source>
        <dbReference type="Proteomes" id="UP000094569"/>
    </source>
</evidence>
<proteinExistence type="inferred from homology"/>
<gene>
    <name evidence="10" type="ORF">SI65_04701</name>
</gene>
<dbReference type="SUPFAM" id="SSF52467">
    <property type="entry name" value="DHS-like NAD/FAD-binding domain"/>
    <property type="match status" value="1"/>
</dbReference>